<evidence type="ECO:0000313" key="3">
    <source>
        <dbReference type="Proteomes" id="UP000572817"/>
    </source>
</evidence>
<evidence type="ECO:0000313" key="2">
    <source>
        <dbReference type="EMBL" id="KAF4308726.1"/>
    </source>
</evidence>
<protein>
    <submittedName>
        <fullName evidence="2">Uncharacterized protein</fullName>
    </submittedName>
</protein>
<keyword evidence="3" id="KW-1185">Reference proteome</keyword>
<evidence type="ECO:0000256" key="1">
    <source>
        <dbReference type="SAM" id="MobiDB-lite"/>
    </source>
</evidence>
<gene>
    <name evidence="2" type="ORF">GTA08_BOTSDO04064</name>
</gene>
<proteinExistence type="predicted"/>
<comment type="caution">
    <text evidence="2">The sequence shown here is derived from an EMBL/GenBank/DDBJ whole genome shotgun (WGS) entry which is preliminary data.</text>
</comment>
<name>A0A8H4N7H9_9PEZI</name>
<dbReference type="Proteomes" id="UP000572817">
    <property type="component" value="Unassembled WGS sequence"/>
</dbReference>
<reference evidence="2" key="1">
    <citation type="submission" date="2020-04" db="EMBL/GenBank/DDBJ databases">
        <title>Genome Assembly and Annotation of Botryosphaeria dothidea sdau 11-99, a Latent Pathogen of Apple Fruit Ring Rot in China.</title>
        <authorList>
            <person name="Yu C."/>
            <person name="Diao Y."/>
            <person name="Lu Q."/>
            <person name="Zhao J."/>
            <person name="Cui S."/>
            <person name="Peng C."/>
            <person name="He B."/>
            <person name="Liu H."/>
        </authorList>
    </citation>
    <scope>NUCLEOTIDE SEQUENCE [LARGE SCALE GENOMIC DNA]</scope>
    <source>
        <strain evidence="2">Sdau11-99</strain>
    </source>
</reference>
<feature type="region of interest" description="Disordered" evidence="1">
    <location>
        <begin position="1"/>
        <end position="81"/>
    </location>
</feature>
<accession>A0A8H4N7H9</accession>
<organism evidence="2 3">
    <name type="scientific">Botryosphaeria dothidea</name>
    <dbReference type="NCBI Taxonomy" id="55169"/>
    <lineage>
        <taxon>Eukaryota</taxon>
        <taxon>Fungi</taxon>
        <taxon>Dikarya</taxon>
        <taxon>Ascomycota</taxon>
        <taxon>Pezizomycotina</taxon>
        <taxon>Dothideomycetes</taxon>
        <taxon>Dothideomycetes incertae sedis</taxon>
        <taxon>Botryosphaeriales</taxon>
        <taxon>Botryosphaeriaceae</taxon>
        <taxon>Botryosphaeria</taxon>
    </lineage>
</organism>
<dbReference type="EMBL" id="WWBZ02000022">
    <property type="protein sequence ID" value="KAF4308726.1"/>
    <property type="molecule type" value="Genomic_DNA"/>
</dbReference>
<dbReference type="AlphaFoldDB" id="A0A8H4N7H9"/>
<sequence length="81" mass="7862">MSGYPNVDGFAWNRMNPVTSGGGPPTTSAPSSSGGPSHSGGPRSSMGSYDAYTGTGSGGGMTSTAGGPPARGAHYVPDFGH</sequence>
<feature type="compositionally biased region" description="Low complexity" evidence="1">
    <location>
        <begin position="25"/>
        <end position="54"/>
    </location>
</feature>